<keyword evidence="9" id="KW-0732">Signal</keyword>
<dbReference type="EMBL" id="VJYK02000142">
    <property type="protein sequence ID" value="MQS03133.1"/>
    <property type="molecule type" value="Genomic_DNA"/>
</dbReference>
<comment type="subcellular location">
    <subcellularLocation>
        <location evidence="1">Secreted</location>
    </subcellularLocation>
</comment>
<evidence type="ECO:0000313" key="12">
    <source>
        <dbReference type="EMBL" id="MBB1261816.1"/>
    </source>
</evidence>
<dbReference type="Pfam" id="PF00720">
    <property type="entry name" value="SSI"/>
    <property type="match status" value="1"/>
</dbReference>
<evidence type="ECO:0000256" key="7">
    <source>
        <dbReference type="ARBA" id="ARBA00023157"/>
    </source>
</evidence>
<name>A0A5P0YS28_9ACTN</name>
<dbReference type="PROSITE" id="PS00999">
    <property type="entry name" value="SSI"/>
    <property type="match status" value="1"/>
</dbReference>
<dbReference type="Proteomes" id="UP000320857">
    <property type="component" value="Unassembled WGS sequence"/>
</dbReference>
<dbReference type="GO" id="GO:0004867">
    <property type="term" value="F:serine-type endopeptidase inhibitor activity"/>
    <property type="evidence" value="ECO:0007669"/>
    <property type="project" value="UniProtKB-KW"/>
</dbReference>
<reference evidence="11" key="3">
    <citation type="journal article" name="Syst. Appl. Microbiol.">
        <title>Streptomyces alkaliterrae sp. nov., isolated from an alkaline soil, and emended descriptions of Streptomyces alkaliphilus, Streptomyces calidiresistens and Streptomyces durbertensis.</title>
        <authorList>
            <person name="Swiecimska M."/>
            <person name="Golinska P."/>
            <person name="Nouioui I."/>
            <person name="Wypij M."/>
            <person name="Rai M."/>
            <person name="Sangal V."/>
            <person name="Goodfellow M."/>
        </authorList>
    </citation>
    <scope>NUCLEOTIDE SEQUENCE</scope>
    <source>
        <strain evidence="11">OF3</strain>
        <strain evidence="12">OF8</strain>
    </source>
</reference>
<organism evidence="13 14">
    <name type="scientific">Streptomyces alkaliterrae</name>
    <dbReference type="NCBI Taxonomy" id="2213162"/>
    <lineage>
        <taxon>Bacteria</taxon>
        <taxon>Bacillati</taxon>
        <taxon>Actinomycetota</taxon>
        <taxon>Actinomycetes</taxon>
        <taxon>Kitasatosporales</taxon>
        <taxon>Streptomycetaceae</taxon>
        <taxon>Streptomyces</taxon>
    </lineage>
</organism>
<feature type="signal peptide" evidence="9">
    <location>
        <begin position="1"/>
        <end position="28"/>
    </location>
</feature>
<comment type="caution">
    <text evidence="13">The sequence shown here is derived from an EMBL/GenBank/DDBJ whole genome shotgun (WGS) entry which is preliminary data.</text>
</comment>
<evidence type="ECO:0000256" key="9">
    <source>
        <dbReference type="SAM" id="SignalP"/>
    </source>
</evidence>
<sequence>MRNTARWATAGTLLTAAVLGPLSGTALATPAKSDSLYAPTALTLTVAKGETAASSVPLRAVTLNCQPTGGSHPAAAKACADLFKAEGDFNALPVNEDRMCPMIYDPYVVTAEGVFDGRRVSYERTFGNSCVLGAEQSHVFAF</sequence>
<dbReference type="OrthoDB" id="3542626at2"/>
<evidence type="ECO:0000313" key="15">
    <source>
        <dbReference type="Proteomes" id="UP000517765"/>
    </source>
</evidence>
<dbReference type="InterPro" id="IPR000691">
    <property type="entry name" value="Prot_inh_I16_SSI"/>
</dbReference>
<reference evidence="13 14" key="1">
    <citation type="submission" date="2019-10" db="EMBL/GenBank/DDBJ databases">
        <title>Streptomyces sp. nov., a novel actinobacterium isolated from alkaline environment.</title>
        <authorList>
            <person name="Golinska P."/>
        </authorList>
    </citation>
    <scope>NUCLEOTIDE SEQUENCE [LARGE SCALE GENOMIC DNA]</scope>
    <source>
        <strain evidence="13 14">OF1</strain>
    </source>
</reference>
<keyword evidence="6 8" id="KW-0722">Serine protease inhibitor</keyword>
<evidence type="ECO:0000313" key="11">
    <source>
        <dbReference type="EMBL" id="MBB1256118.1"/>
    </source>
</evidence>
<dbReference type="EMBL" id="JABJXA010000214">
    <property type="protein sequence ID" value="MBB1261816.1"/>
    <property type="molecule type" value="Genomic_DNA"/>
</dbReference>
<evidence type="ECO:0000313" key="16">
    <source>
        <dbReference type="Proteomes" id="UP000525686"/>
    </source>
</evidence>
<evidence type="ECO:0000259" key="10">
    <source>
        <dbReference type="Pfam" id="PF00720"/>
    </source>
</evidence>
<dbReference type="Gene3D" id="3.30.350.10">
    <property type="entry name" value="Subtilisin inhibitor-like"/>
    <property type="match status" value="1"/>
</dbReference>
<feature type="chain" id="PRO_5033858791" evidence="9">
    <location>
        <begin position="29"/>
        <end position="142"/>
    </location>
</feature>
<evidence type="ECO:0000256" key="4">
    <source>
        <dbReference type="ARBA" id="ARBA00022525"/>
    </source>
</evidence>
<dbReference type="InterPro" id="IPR036819">
    <property type="entry name" value="Subtilisin_inhibitor-like_sf"/>
</dbReference>
<evidence type="ECO:0000256" key="1">
    <source>
        <dbReference type="ARBA" id="ARBA00004613"/>
    </source>
</evidence>
<proteinExistence type="inferred from homology"/>
<gene>
    <name evidence="13" type="ORF">FNX44_014875</name>
    <name evidence="11" type="ORF">H3146_22555</name>
    <name evidence="12" type="ORF">H3147_23805</name>
</gene>
<protein>
    <submittedName>
        <fullName evidence="13">Protease inhibitor protein</fullName>
    </submittedName>
    <submittedName>
        <fullName evidence="11">Subtilase-type protease inhibitor</fullName>
    </submittedName>
</protein>
<dbReference type="AlphaFoldDB" id="A0A5P0YS28"/>
<evidence type="ECO:0000256" key="8">
    <source>
        <dbReference type="RuleBase" id="RU003471"/>
    </source>
</evidence>
<dbReference type="Proteomes" id="UP000517765">
    <property type="component" value="Unassembled WGS sequence"/>
</dbReference>
<evidence type="ECO:0000313" key="13">
    <source>
        <dbReference type="EMBL" id="MQS03133.1"/>
    </source>
</evidence>
<feature type="domain" description="Subtilisin inhibitor" evidence="10">
    <location>
        <begin position="38"/>
        <end position="128"/>
    </location>
</feature>
<dbReference type="PRINTS" id="PR00294">
    <property type="entry name" value="SSBTLNINHBTR"/>
</dbReference>
<comment type="subunit">
    <text evidence="3">Homodimer.</text>
</comment>
<keyword evidence="7" id="KW-1015">Disulfide bond</keyword>
<keyword evidence="14" id="KW-1185">Reference proteome</keyword>
<evidence type="ECO:0000256" key="2">
    <source>
        <dbReference type="ARBA" id="ARBA00010472"/>
    </source>
</evidence>
<reference evidence="15 16" key="2">
    <citation type="submission" date="2020-05" db="EMBL/GenBank/DDBJ databases">
        <title>Classification of alakaliphilic streptomycetes isolated from an alkaline soil next to Lonar Crater, India and a proposal for the recognition of Streptomyces alkaliterrae sp. nov.</title>
        <authorList>
            <person name="Golinska P."/>
        </authorList>
    </citation>
    <scope>NUCLEOTIDE SEQUENCE [LARGE SCALE GENOMIC DNA]</scope>
    <source>
        <strain evidence="16">OF3</strain>
        <strain evidence="15">OF8</strain>
    </source>
</reference>
<evidence type="ECO:0000256" key="6">
    <source>
        <dbReference type="ARBA" id="ARBA00022900"/>
    </source>
</evidence>
<dbReference type="InterPro" id="IPR023549">
    <property type="entry name" value="Subtilisin_inhibitor"/>
</dbReference>
<dbReference type="GO" id="GO:0005576">
    <property type="term" value="C:extracellular region"/>
    <property type="evidence" value="ECO:0007669"/>
    <property type="project" value="UniProtKB-SubCell"/>
</dbReference>
<dbReference type="Proteomes" id="UP000525686">
    <property type="component" value="Unassembled WGS sequence"/>
</dbReference>
<dbReference type="EMBL" id="JABJWZ010000296">
    <property type="protein sequence ID" value="MBB1256118.1"/>
    <property type="molecule type" value="Genomic_DNA"/>
</dbReference>
<evidence type="ECO:0000256" key="5">
    <source>
        <dbReference type="ARBA" id="ARBA00022690"/>
    </source>
</evidence>
<evidence type="ECO:0000313" key="14">
    <source>
        <dbReference type="Proteomes" id="UP000320857"/>
    </source>
</evidence>
<evidence type="ECO:0000256" key="3">
    <source>
        <dbReference type="ARBA" id="ARBA00011738"/>
    </source>
</evidence>
<comment type="similarity">
    <text evidence="2 8">Belongs to the protease inhibitor I16 (SSI) family.</text>
</comment>
<keyword evidence="4" id="KW-0964">Secreted</keyword>
<dbReference type="SUPFAM" id="SSF55399">
    <property type="entry name" value="Subtilisin inhibitor"/>
    <property type="match status" value="1"/>
</dbReference>
<keyword evidence="5 8" id="KW-0646">Protease inhibitor</keyword>
<accession>A0A5P0YS28</accession>
<dbReference type="InterPro" id="IPR020054">
    <property type="entry name" value="Prot_inh_SSI_I16_CS"/>
</dbReference>